<evidence type="ECO:0000256" key="1">
    <source>
        <dbReference type="SAM" id="MobiDB-lite"/>
    </source>
</evidence>
<feature type="compositionally biased region" description="Low complexity" evidence="1">
    <location>
        <begin position="38"/>
        <end position="48"/>
    </location>
</feature>
<comment type="caution">
    <text evidence="2">The sequence shown here is derived from an EMBL/GenBank/DDBJ whole genome shotgun (WGS) entry which is preliminary data.</text>
</comment>
<sequence>MGHIEGSTIHDINKALSTPDLNYPNSEMLGHASGEATPLGPSLLPSSSRQSGIQKIADEF</sequence>
<keyword evidence="3" id="KW-1185">Reference proteome</keyword>
<reference evidence="2 3" key="1">
    <citation type="journal article" date="2021" name="BMC Genomics">
        <title>Datura genome reveals duplications of psychoactive alkaloid biosynthetic genes and high mutation rate following tissue culture.</title>
        <authorList>
            <person name="Rajewski A."/>
            <person name="Carter-House D."/>
            <person name="Stajich J."/>
            <person name="Litt A."/>
        </authorList>
    </citation>
    <scope>NUCLEOTIDE SEQUENCE [LARGE SCALE GENOMIC DNA]</scope>
    <source>
        <strain evidence="2">AR-01</strain>
    </source>
</reference>
<evidence type="ECO:0000313" key="3">
    <source>
        <dbReference type="Proteomes" id="UP000823775"/>
    </source>
</evidence>
<gene>
    <name evidence="2" type="ORF">HAX54_037265</name>
</gene>
<organism evidence="2 3">
    <name type="scientific">Datura stramonium</name>
    <name type="common">Jimsonweed</name>
    <name type="synonym">Common thornapple</name>
    <dbReference type="NCBI Taxonomy" id="4076"/>
    <lineage>
        <taxon>Eukaryota</taxon>
        <taxon>Viridiplantae</taxon>
        <taxon>Streptophyta</taxon>
        <taxon>Embryophyta</taxon>
        <taxon>Tracheophyta</taxon>
        <taxon>Spermatophyta</taxon>
        <taxon>Magnoliopsida</taxon>
        <taxon>eudicotyledons</taxon>
        <taxon>Gunneridae</taxon>
        <taxon>Pentapetalae</taxon>
        <taxon>asterids</taxon>
        <taxon>lamiids</taxon>
        <taxon>Solanales</taxon>
        <taxon>Solanaceae</taxon>
        <taxon>Solanoideae</taxon>
        <taxon>Datureae</taxon>
        <taxon>Datura</taxon>
    </lineage>
</organism>
<dbReference type="Proteomes" id="UP000823775">
    <property type="component" value="Unassembled WGS sequence"/>
</dbReference>
<accession>A0ABS8VL59</accession>
<feature type="non-terminal residue" evidence="2">
    <location>
        <position position="60"/>
    </location>
</feature>
<evidence type="ECO:0000313" key="2">
    <source>
        <dbReference type="EMBL" id="MCD9646987.1"/>
    </source>
</evidence>
<feature type="compositionally biased region" description="Polar residues" evidence="1">
    <location>
        <begin position="15"/>
        <end position="25"/>
    </location>
</feature>
<proteinExistence type="predicted"/>
<name>A0ABS8VL59_DATST</name>
<dbReference type="EMBL" id="JACEIK010004995">
    <property type="protein sequence ID" value="MCD9646987.1"/>
    <property type="molecule type" value="Genomic_DNA"/>
</dbReference>
<feature type="region of interest" description="Disordered" evidence="1">
    <location>
        <begin position="1"/>
        <end position="60"/>
    </location>
</feature>
<protein>
    <submittedName>
        <fullName evidence="2">Uncharacterized protein</fullName>
    </submittedName>
</protein>